<evidence type="ECO:0000313" key="3">
    <source>
        <dbReference type="Proteomes" id="UP000626026"/>
    </source>
</evidence>
<evidence type="ECO:0000256" key="1">
    <source>
        <dbReference type="SAM" id="MobiDB-lite"/>
    </source>
</evidence>
<feature type="region of interest" description="Disordered" evidence="1">
    <location>
        <begin position="1"/>
        <end position="25"/>
    </location>
</feature>
<dbReference type="Proteomes" id="UP000626026">
    <property type="component" value="Unassembled WGS sequence"/>
</dbReference>
<evidence type="ECO:0000313" key="2">
    <source>
        <dbReference type="EMBL" id="MBC9208895.1"/>
    </source>
</evidence>
<keyword evidence="3" id="KW-1185">Reference proteome</keyword>
<name>A0ABR7RQK8_9PROT</name>
<dbReference type="RefSeq" id="WP_187786045.1">
    <property type="nucleotide sequence ID" value="NZ_JACTVA010000041.1"/>
</dbReference>
<proteinExistence type="predicted"/>
<protein>
    <submittedName>
        <fullName evidence="2">Uncharacterized protein</fullName>
    </submittedName>
</protein>
<organism evidence="2 3">
    <name type="scientific">Teichococcus aerophilus</name>
    <dbReference type="NCBI Taxonomy" id="1224513"/>
    <lineage>
        <taxon>Bacteria</taxon>
        <taxon>Pseudomonadati</taxon>
        <taxon>Pseudomonadota</taxon>
        <taxon>Alphaproteobacteria</taxon>
        <taxon>Acetobacterales</taxon>
        <taxon>Roseomonadaceae</taxon>
        <taxon>Roseomonas</taxon>
    </lineage>
</organism>
<comment type="caution">
    <text evidence="2">The sequence shown here is derived from an EMBL/GenBank/DDBJ whole genome shotgun (WGS) entry which is preliminary data.</text>
</comment>
<reference evidence="2 3" key="1">
    <citation type="journal article" date="2013" name="Int. J. Syst. Evol. Microbiol.">
        <title>Roseomonas aerophila sp. nov., isolated from air.</title>
        <authorList>
            <person name="Kim S.J."/>
            <person name="Weon H.Y."/>
            <person name="Ahn J.H."/>
            <person name="Hong S.B."/>
            <person name="Seok S.J."/>
            <person name="Whang K.S."/>
            <person name="Kwon S.W."/>
        </authorList>
    </citation>
    <scope>NUCLEOTIDE SEQUENCE [LARGE SCALE GENOMIC DNA]</scope>
    <source>
        <strain evidence="2 3">NBRC 108923</strain>
    </source>
</reference>
<gene>
    <name evidence="2" type="ORF">IBL26_18760</name>
</gene>
<dbReference type="EMBL" id="JACTVA010000041">
    <property type="protein sequence ID" value="MBC9208895.1"/>
    <property type="molecule type" value="Genomic_DNA"/>
</dbReference>
<accession>A0ABR7RQK8</accession>
<sequence length="121" mass="12988">MARKPKATSEPKPKPATTKPGHDPLLMRLAEQIGRGFGAERMRREAASLIQELKTSMDPDAVRDRLEEISEHLAAGVEATEEQACEIDSSSKSAKSVYDGTLAALKATHEAFARAAQSVAA</sequence>